<protein>
    <recommendedName>
        <fullName evidence="2">histidine kinase</fullName>
        <ecNumber evidence="2">2.7.13.3</ecNumber>
    </recommendedName>
</protein>
<dbReference type="SUPFAM" id="SSF47384">
    <property type="entry name" value="Homodimeric domain of signal transducing histidine kinase"/>
    <property type="match status" value="1"/>
</dbReference>
<keyword evidence="13" id="KW-1185">Reference proteome</keyword>
<dbReference type="InterPro" id="IPR001610">
    <property type="entry name" value="PAC"/>
</dbReference>
<dbReference type="CDD" id="cd00082">
    <property type="entry name" value="HisKA"/>
    <property type="match status" value="1"/>
</dbReference>
<dbReference type="Pfam" id="PF02518">
    <property type="entry name" value="HATPase_c"/>
    <property type="match status" value="1"/>
</dbReference>
<keyword evidence="6" id="KW-0418">Kinase</keyword>
<evidence type="ECO:0000256" key="2">
    <source>
        <dbReference type="ARBA" id="ARBA00012438"/>
    </source>
</evidence>
<evidence type="ECO:0000256" key="8">
    <source>
        <dbReference type="ARBA" id="ARBA00023012"/>
    </source>
</evidence>
<dbReference type="SMART" id="SM00388">
    <property type="entry name" value="HisKA"/>
    <property type="match status" value="1"/>
</dbReference>
<dbReference type="CDD" id="cd00130">
    <property type="entry name" value="PAS"/>
    <property type="match status" value="2"/>
</dbReference>
<dbReference type="Gene3D" id="1.10.287.130">
    <property type="match status" value="1"/>
</dbReference>
<dbReference type="SMART" id="SM00091">
    <property type="entry name" value="PAS"/>
    <property type="match status" value="2"/>
</dbReference>
<evidence type="ECO:0000256" key="6">
    <source>
        <dbReference type="ARBA" id="ARBA00022777"/>
    </source>
</evidence>
<evidence type="ECO:0000256" key="4">
    <source>
        <dbReference type="ARBA" id="ARBA00022679"/>
    </source>
</evidence>
<evidence type="ECO:0000256" key="7">
    <source>
        <dbReference type="ARBA" id="ARBA00022840"/>
    </source>
</evidence>
<dbReference type="PANTHER" id="PTHR43065:SF34">
    <property type="entry name" value="SPORULATION KINASE A"/>
    <property type="match status" value="1"/>
</dbReference>
<dbReference type="InterPro" id="IPR005467">
    <property type="entry name" value="His_kinase_dom"/>
</dbReference>
<proteinExistence type="predicted"/>
<dbReference type="Pfam" id="PF00512">
    <property type="entry name" value="HisKA"/>
    <property type="match status" value="1"/>
</dbReference>
<dbReference type="InterPro" id="IPR004358">
    <property type="entry name" value="Sig_transdc_His_kin-like_C"/>
</dbReference>
<evidence type="ECO:0000313" key="13">
    <source>
        <dbReference type="Proteomes" id="UP001500782"/>
    </source>
</evidence>
<comment type="catalytic activity">
    <reaction evidence="1">
        <text>ATP + protein L-histidine = ADP + protein N-phospho-L-histidine.</text>
        <dbReference type="EC" id="2.7.13.3"/>
    </reaction>
</comment>
<dbReference type="NCBIfam" id="TIGR00229">
    <property type="entry name" value="sensory_box"/>
    <property type="match status" value="1"/>
</dbReference>
<dbReference type="InterPro" id="IPR000014">
    <property type="entry name" value="PAS"/>
</dbReference>
<reference evidence="12 13" key="1">
    <citation type="journal article" date="2019" name="Int. J. Syst. Evol. Microbiol.">
        <title>The Global Catalogue of Microorganisms (GCM) 10K type strain sequencing project: providing services to taxonomists for standard genome sequencing and annotation.</title>
        <authorList>
            <consortium name="The Broad Institute Genomics Platform"/>
            <consortium name="The Broad Institute Genome Sequencing Center for Infectious Disease"/>
            <person name="Wu L."/>
            <person name="Ma J."/>
        </authorList>
    </citation>
    <scope>NUCLEOTIDE SEQUENCE [LARGE SCALE GENOMIC DNA]</scope>
    <source>
        <strain evidence="12 13">JCM 9731</strain>
    </source>
</reference>
<dbReference type="PROSITE" id="PS50112">
    <property type="entry name" value="PAS"/>
    <property type="match status" value="2"/>
</dbReference>
<dbReference type="Gene3D" id="3.30.565.10">
    <property type="entry name" value="Histidine kinase-like ATPase, C-terminal domain"/>
    <property type="match status" value="1"/>
</dbReference>
<dbReference type="PANTHER" id="PTHR43065">
    <property type="entry name" value="SENSOR HISTIDINE KINASE"/>
    <property type="match status" value="1"/>
</dbReference>
<dbReference type="PROSITE" id="PS50113">
    <property type="entry name" value="PAC"/>
    <property type="match status" value="1"/>
</dbReference>
<dbReference type="SMART" id="SM00086">
    <property type="entry name" value="PAC"/>
    <property type="match status" value="1"/>
</dbReference>
<dbReference type="PRINTS" id="PR00344">
    <property type="entry name" value="BCTRLSENSOR"/>
</dbReference>
<dbReference type="PROSITE" id="PS50109">
    <property type="entry name" value="HIS_KIN"/>
    <property type="match status" value="1"/>
</dbReference>
<dbReference type="Gene3D" id="3.30.450.20">
    <property type="entry name" value="PAS domain"/>
    <property type="match status" value="2"/>
</dbReference>
<evidence type="ECO:0000259" key="9">
    <source>
        <dbReference type="PROSITE" id="PS50109"/>
    </source>
</evidence>
<evidence type="ECO:0000259" key="11">
    <source>
        <dbReference type="PROSITE" id="PS50113"/>
    </source>
</evidence>
<dbReference type="SUPFAM" id="SSF55874">
    <property type="entry name" value="ATPase domain of HSP90 chaperone/DNA topoisomerase II/histidine kinase"/>
    <property type="match status" value="1"/>
</dbReference>
<evidence type="ECO:0000259" key="10">
    <source>
        <dbReference type="PROSITE" id="PS50112"/>
    </source>
</evidence>
<keyword evidence="7" id="KW-0067">ATP-binding</keyword>
<keyword evidence="8" id="KW-0902">Two-component regulatory system</keyword>
<keyword evidence="3" id="KW-0597">Phosphoprotein</keyword>
<feature type="domain" description="PAS" evidence="10">
    <location>
        <begin position="4"/>
        <end position="74"/>
    </location>
</feature>
<dbReference type="InterPro" id="IPR013767">
    <property type="entry name" value="PAS_fold"/>
</dbReference>
<evidence type="ECO:0000256" key="3">
    <source>
        <dbReference type="ARBA" id="ARBA00022553"/>
    </source>
</evidence>
<dbReference type="CDD" id="cd00075">
    <property type="entry name" value="HATPase"/>
    <property type="match status" value="1"/>
</dbReference>
<keyword evidence="5" id="KW-0547">Nucleotide-binding</keyword>
<comment type="caution">
    <text evidence="12">The sequence shown here is derived from an EMBL/GenBank/DDBJ whole genome shotgun (WGS) entry which is preliminary data.</text>
</comment>
<name>A0ABN0WSF7_9BACI</name>
<dbReference type="RefSeq" id="WP_343803246.1">
    <property type="nucleotide sequence ID" value="NZ_BAAADJ010000063.1"/>
</dbReference>
<dbReference type="EC" id="2.7.13.3" evidence="2"/>
<dbReference type="SUPFAM" id="SSF55785">
    <property type="entry name" value="PYP-like sensor domain (PAS domain)"/>
    <property type="match status" value="2"/>
</dbReference>
<organism evidence="12 13">
    <name type="scientific">Bacillus carboniphilus</name>
    <dbReference type="NCBI Taxonomy" id="86663"/>
    <lineage>
        <taxon>Bacteria</taxon>
        <taxon>Bacillati</taxon>
        <taxon>Bacillota</taxon>
        <taxon>Bacilli</taxon>
        <taxon>Bacillales</taxon>
        <taxon>Bacillaceae</taxon>
        <taxon>Bacillus</taxon>
    </lineage>
</organism>
<dbReference type="Proteomes" id="UP001500782">
    <property type="component" value="Unassembled WGS sequence"/>
</dbReference>
<dbReference type="SMART" id="SM00387">
    <property type="entry name" value="HATPase_c"/>
    <property type="match status" value="1"/>
</dbReference>
<dbReference type="InterPro" id="IPR003661">
    <property type="entry name" value="HisK_dim/P_dom"/>
</dbReference>
<keyword evidence="4" id="KW-0808">Transferase</keyword>
<dbReference type="InterPro" id="IPR003594">
    <property type="entry name" value="HATPase_dom"/>
</dbReference>
<feature type="domain" description="PAS" evidence="10">
    <location>
        <begin position="119"/>
        <end position="189"/>
    </location>
</feature>
<dbReference type="Pfam" id="PF08448">
    <property type="entry name" value="PAS_4"/>
    <property type="match status" value="1"/>
</dbReference>
<dbReference type="EMBL" id="BAAADJ010000063">
    <property type="protein sequence ID" value="GAA0345445.1"/>
    <property type="molecule type" value="Genomic_DNA"/>
</dbReference>
<evidence type="ECO:0000256" key="5">
    <source>
        <dbReference type="ARBA" id="ARBA00022741"/>
    </source>
</evidence>
<accession>A0ABN0WSF7</accession>
<sequence length="463" mass="52567">MKITEIDAREILDRITDGFFALDTHWKFTYVNEEATKLLCRRGNDLVGKQIWSEFPEAVELPFYEQYNKAVQEQVSVNFDAYYPPPLDTWYDVRAYPSENGLTVYFQDVTKEKKASAKHEQHYKSLFEHNPDAVYSLDLNGYCISVNSATEKLLGFRQEEYPKLSFIPFIAEEDLDKTIEFFEKAKEGETQNYETKVIHKEGHVIHVNVTNMPIIVDQEVVGVYGIAKDITDQKHTEQELVKSEKLSAVGQLSASIAHEIRNPLTALKGFLQLINASTGKDIEESYLEVMAGEIEWIDLITGELLLLAKPQAHHFKFEQIQEIFKDVKMLLGSQALMNRVDIKVIHGDLPRVRCVGNQLKQVFINLIKNAIESMPNGGEITVEIKQKNKRTLSILVTDEGCGIPEEVIENIGMPFYTTKQKGTGLGLMTSLKIIEAHQGTIDFSSKVGEGTTVRIDLPIDFRT</sequence>
<feature type="domain" description="PAC" evidence="11">
    <location>
        <begin position="191"/>
        <end position="242"/>
    </location>
</feature>
<dbReference type="InterPro" id="IPR036097">
    <property type="entry name" value="HisK_dim/P_sf"/>
</dbReference>
<dbReference type="Pfam" id="PF00989">
    <property type="entry name" value="PAS"/>
    <property type="match status" value="1"/>
</dbReference>
<dbReference type="InterPro" id="IPR013656">
    <property type="entry name" value="PAS_4"/>
</dbReference>
<evidence type="ECO:0000256" key="1">
    <source>
        <dbReference type="ARBA" id="ARBA00000085"/>
    </source>
</evidence>
<dbReference type="InterPro" id="IPR036890">
    <property type="entry name" value="HATPase_C_sf"/>
</dbReference>
<dbReference type="InterPro" id="IPR035965">
    <property type="entry name" value="PAS-like_dom_sf"/>
</dbReference>
<dbReference type="InterPro" id="IPR000700">
    <property type="entry name" value="PAS-assoc_C"/>
</dbReference>
<evidence type="ECO:0000313" key="12">
    <source>
        <dbReference type="EMBL" id="GAA0345445.1"/>
    </source>
</evidence>
<gene>
    <name evidence="12" type="ORF">GCM10008967_39850</name>
</gene>
<feature type="domain" description="Histidine kinase" evidence="9">
    <location>
        <begin position="255"/>
        <end position="461"/>
    </location>
</feature>